<dbReference type="FunFam" id="2.40.290.10:FF:000004">
    <property type="entry name" value="Non-homologous end joining protein Ku"/>
    <property type="match status" value="1"/>
</dbReference>
<proteinExistence type="inferred from homology"/>
<comment type="subunit">
    <text evidence="3">Homodimer. Interacts with LigD.</text>
</comment>
<dbReference type="SMART" id="SM00559">
    <property type="entry name" value="Ku78"/>
    <property type="match status" value="1"/>
</dbReference>
<sequence>MRSMWKGAISFGLVSIPIKLYTATEDHTIHFRQLHRDCKSPIKYEKICPICNRSVSDDEIVRGYEYEPGKFVIIDDEDLERIPMSTVKSIDIVDFTDMGQIDPIYYDKTYFIVPEDIGTKPYILLIDSMKATNRVAIAKVVIRSKQDLACIRVYNEKYMVMETMHFPDEIKSTTQLPPLREVSLHEDEMKMAKQLIDTLTSEFKPEKYDDNYRKSLIEIIESKIQNRNVEIHEKAPAADNVLDLVSALKASIESVKNENEEKPKRGRKRKGA</sequence>
<dbReference type="PANTHER" id="PTHR41251">
    <property type="entry name" value="NON-HOMOLOGOUS END JOINING PROTEIN KU"/>
    <property type="match status" value="1"/>
</dbReference>
<reference evidence="6" key="1">
    <citation type="submission" date="2020-08" db="EMBL/GenBank/DDBJ databases">
        <title>Genomic insights into the carbon and energy metabolism of the first obligate autotrophic acetogenic bacterium Aceticella autotrophica gen. nov., sp. nov.</title>
        <authorList>
            <person name="Toshchakov S.V."/>
            <person name="Elcheninov A.G."/>
            <person name="Kublanov I.V."/>
            <person name="Frolov E.N."/>
            <person name="Lebedinsky A.V."/>
        </authorList>
    </citation>
    <scope>NUCLEOTIDE SEQUENCE</scope>
    <source>
        <strain evidence="6">3443-3Ac</strain>
    </source>
</reference>
<organism evidence="6 7">
    <name type="scientific">Aceticella autotrophica</name>
    <dbReference type="NCBI Taxonomy" id="2755338"/>
    <lineage>
        <taxon>Bacteria</taxon>
        <taxon>Bacillati</taxon>
        <taxon>Bacillota</taxon>
        <taxon>Clostridia</taxon>
        <taxon>Thermoanaerobacterales</taxon>
        <taxon>Thermoanaerobacteraceae</taxon>
        <taxon>Aceticella</taxon>
    </lineage>
</organism>
<accession>A0A975GAI1</accession>
<evidence type="ECO:0000256" key="2">
    <source>
        <dbReference type="ARBA" id="ARBA00023172"/>
    </source>
</evidence>
<dbReference type="InterPro" id="IPR016194">
    <property type="entry name" value="SPOC-like_C_dom_sf"/>
</dbReference>
<evidence type="ECO:0000313" key="6">
    <source>
        <dbReference type="EMBL" id="QSZ27489.1"/>
    </source>
</evidence>
<gene>
    <name evidence="3" type="primary">ku</name>
    <name evidence="6" type="ORF">ACETAC_00725</name>
</gene>
<dbReference type="InterPro" id="IPR009187">
    <property type="entry name" value="Prok_Ku"/>
</dbReference>
<keyword evidence="2 3" id="KW-0233">DNA recombination</keyword>
<comment type="similarity">
    <text evidence="3">Belongs to the prokaryotic Ku family.</text>
</comment>
<dbReference type="Pfam" id="PF02735">
    <property type="entry name" value="Ku"/>
    <property type="match status" value="1"/>
</dbReference>
<dbReference type="SUPFAM" id="SSF100939">
    <property type="entry name" value="SPOC domain-like"/>
    <property type="match status" value="1"/>
</dbReference>
<dbReference type="HAMAP" id="MF_01875">
    <property type="entry name" value="Prokaryotic_Ku"/>
    <property type="match status" value="1"/>
</dbReference>
<evidence type="ECO:0000313" key="7">
    <source>
        <dbReference type="Proteomes" id="UP000671913"/>
    </source>
</evidence>
<keyword evidence="3" id="KW-0227">DNA damage</keyword>
<dbReference type="GO" id="GO:0003690">
    <property type="term" value="F:double-stranded DNA binding"/>
    <property type="evidence" value="ECO:0007669"/>
    <property type="project" value="UniProtKB-UniRule"/>
</dbReference>
<dbReference type="GO" id="GO:0006303">
    <property type="term" value="P:double-strand break repair via nonhomologous end joining"/>
    <property type="evidence" value="ECO:0007669"/>
    <property type="project" value="UniProtKB-UniRule"/>
</dbReference>
<evidence type="ECO:0000256" key="1">
    <source>
        <dbReference type="ARBA" id="ARBA00023125"/>
    </source>
</evidence>
<dbReference type="Gene3D" id="2.40.290.10">
    <property type="match status" value="1"/>
</dbReference>
<dbReference type="CDD" id="cd00789">
    <property type="entry name" value="KU_like"/>
    <property type="match status" value="1"/>
</dbReference>
<dbReference type="AlphaFoldDB" id="A0A975GAI1"/>
<dbReference type="PANTHER" id="PTHR41251:SF1">
    <property type="entry name" value="NON-HOMOLOGOUS END JOINING PROTEIN KU"/>
    <property type="match status" value="1"/>
</dbReference>
<name>A0A975GAI1_9THEO</name>
<feature type="domain" description="Ku" evidence="5">
    <location>
        <begin position="52"/>
        <end position="181"/>
    </location>
</feature>
<feature type="region of interest" description="Disordered" evidence="4">
    <location>
        <begin position="253"/>
        <end position="272"/>
    </location>
</feature>
<comment type="function">
    <text evidence="3">With LigD forms a non-homologous end joining (NHEJ) DNA repair enzyme, which repairs dsDNA breaks with reduced fidelity. Binds linear dsDNA with 5'- and 3'- overhangs but not closed circular dsDNA nor ssDNA. Recruits and stimulates the ligase activity of LigD.</text>
</comment>
<dbReference type="KEGG" id="aaut:ACETAC_00725"/>
<evidence type="ECO:0000259" key="5">
    <source>
        <dbReference type="SMART" id="SM00559"/>
    </source>
</evidence>
<dbReference type="EMBL" id="CP060096">
    <property type="protein sequence ID" value="QSZ27489.1"/>
    <property type="molecule type" value="Genomic_DNA"/>
</dbReference>
<dbReference type="GO" id="GO:0006310">
    <property type="term" value="P:DNA recombination"/>
    <property type="evidence" value="ECO:0007669"/>
    <property type="project" value="UniProtKB-KW"/>
</dbReference>
<dbReference type="Proteomes" id="UP000671913">
    <property type="component" value="Chromosome"/>
</dbReference>
<evidence type="ECO:0000256" key="3">
    <source>
        <dbReference type="HAMAP-Rule" id="MF_01875"/>
    </source>
</evidence>
<keyword evidence="3" id="KW-0234">DNA repair</keyword>
<evidence type="ECO:0000256" key="4">
    <source>
        <dbReference type="SAM" id="MobiDB-lite"/>
    </source>
</evidence>
<keyword evidence="7" id="KW-1185">Reference proteome</keyword>
<dbReference type="NCBIfam" id="TIGR02772">
    <property type="entry name" value="Ku_bact"/>
    <property type="match status" value="1"/>
</dbReference>
<protein>
    <recommendedName>
        <fullName evidence="3">Non-homologous end joining protein Ku</fullName>
    </recommendedName>
</protein>
<dbReference type="InterPro" id="IPR006164">
    <property type="entry name" value="DNA_bd_Ku70/Ku80"/>
</dbReference>
<keyword evidence="1 3" id="KW-0238">DNA-binding</keyword>
<dbReference type="RefSeq" id="WP_284680191.1">
    <property type="nucleotide sequence ID" value="NZ_CP060096.1"/>
</dbReference>
<dbReference type="PIRSF" id="PIRSF006493">
    <property type="entry name" value="Prok_Ku"/>
    <property type="match status" value="1"/>
</dbReference>